<feature type="domain" description="UBA" evidence="5">
    <location>
        <begin position="1"/>
        <end position="41"/>
    </location>
</feature>
<dbReference type="OrthoDB" id="47801at2759"/>
<evidence type="ECO:0000259" key="6">
    <source>
        <dbReference type="PROSITE" id="PS50127"/>
    </source>
</evidence>
<protein>
    <recommendedName>
        <fullName evidence="9">UBC core domain-containing protein</fullName>
    </recommendedName>
</protein>
<feature type="coiled-coil region" evidence="3">
    <location>
        <begin position="565"/>
        <end position="592"/>
    </location>
</feature>
<sequence length="1011" mass="110101">MPADPALTQLLEMGIPGGRARAALRRAKGDVMAAAERVFGGEFDDIPSDDEGLDEVVNSGVTGLQTPDERSREATVDVPFAERVARVSVTDDEDDDMEGDEVEIGEDYGDFDDEDDFVPQHRSDPYAGVFFSKDRVEKVIETVDKPEYAVRSLPRVVGSGEESASVRLLGTGEWMSGCPEGNEQSFLFQLYNYLSQGDMPCSNGCGHGFTRHKQDFFAVLPDFPSYISYLVSVIRPVCPECSHVTCLACGDSVDRAPPQLNFSFGDDGGTGKDKGKASISSLEIPELLHCVNLQGVIIGVGLYMIEQAFGQGRVEYPPTPKTPPAKKRKTSGLNLRESPAAKHVAAGAKTGVSSMTSGLNPLSFFANHDDEDDFPGMGAGHGNGVGYAGSTVEDRSGQLKAQAAQMARDGETAELLSQVQVYLPHPNRASGTRTSDHLVHPTALAHLRRRSAFVNDLLRNDSLLDMSNRAGIYRALFDWLEIVSSNEALAGMLAMPQMRPAKHEPLPDQPGSMLVTYEGSPSPRELLESVVIQARAALKGLEGTATKDEQAKDSGDEEMLRMSAAEAAKEKAEKLRERRNDANARLEDFCDRIIASAEAINKSLAETKGAEFVQRMKESLPKIPQGGGATEERDLKGETDEGLIKIYEDWATKARFQYADLSIEDDGALSYRHAYSAQILALGNFDAPKRSLAIAKELAILTTNLPVAWHSTIFLRVDESRVDCIKAMIIGPEGTPYENGCFLFDIHLPLEYNHACPQVKSMTTNGGRYRYNPNLYPDGKVCLSLLGTWTGPGWISGQSTLLQVLISIQSLILCEEPYLNEPGWSKDVGSPESLLIMQTPQSKAYSANVRRMVLVDAMGNNIKNPPHPFESEIRTHFRLKAKSIRKQLEAWKKLDDGRDVDSYPQSGFDSSSAAAQRTGDKARKPFDKAADEVRRLLDDLEGGKGVVSGDGGSVAALKTKEVEAQSFLSRMARVTDPEMEKVGKMEKKTGEGSGSVSSGVKNKVGKLLGKK</sequence>
<dbReference type="CDD" id="cd23810">
    <property type="entry name" value="UBCc_BIRC6"/>
    <property type="match status" value="1"/>
</dbReference>
<proteinExistence type="predicted"/>
<keyword evidence="8" id="KW-1185">Reference proteome</keyword>
<feature type="domain" description="UBC core" evidence="6">
    <location>
        <begin position="689"/>
        <end position="858"/>
    </location>
</feature>
<feature type="compositionally biased region" description="Polar residues" evidence="4">
    <location>
        <begin position="903"/>
        <end position="915"/>
    </location>
</feature>
<dbReference type="InterPro" id="IPR000608">
    <property type="entry name" value="UBC"/>
</dbReference>
<dbReference type="GO" id="GO:0061631">
    <property type="term" value="F:ubiquitin conjugating enzyme activity"/>
    <property type="evidence" value="ECO:0007669"/>
    <property type="project" value="TreeGrafter"/>
</dbReference>
<dbReference type="PROSITE" id="PS50127">
    <property type="entry name" value="UBC_2"/>
    <property type="match status" value="1"/>
</dbReference>
<organism evidence="7 8">
    <name type="scientific">Saitozyma podzolica</name>
    <dbReference type="NCBI Taxonomy" id="1890683"/>
    <lineage>
        <taxon>Eukaryota</taxon>
        <taxon>Fungi</taxon>
        <taxon>Dikarya</taxon>
        <taxon>Basidiomycota</taxon>
        <taxon>Agaricomycotina</taxon>
        <taxon>Tremellomycetes</taxon>
        <taxon>Tremellales</taxon>
        <taxon>Trimorphomycetaceae</taxon>
        <taxon>Saitozyma</taxon>
    </lineage>
</organism>
<dbReference type="InterPro" id="IPR015940">
    <property type="entry name" value="UBA"/>
</dbReference>
<dbReference type="InterPro" id="IPR016135">
    <property type="entry name" value="UBQ-conjugating_enzyme/RWD"/>
</dbReference>
<feature type="region of interest" description="Disordered" evidence="4">
    <location>
        <begin position="314"/>
        <end position="333"/>
    </location>
</feature>
<feature type="region of interest" description="Disordered" evidence="4">
    <location>
        <begin position="971"/>
        <end position="1011"/>
    </location>
</feature>
<dbReference type="Gene3D" id="1.10.8.10">
    <property type="entry name" value="DNA helicase RuvA subunit, C-terminal domain"/>
    <property type="match status" value="1"/>
</dbReference>
<feature type="compositionally biased region" description="Low complexity" evidence="4">
    <location>
        <begin position="994"/>
        <end position="1011"/>
    </location>
</feature>
<dbReference type="Pfam" id="PF00179">
    <property type="entry name" value="UQ_con"/>
    <property type="match status" value="1"/>
</dbReference>
<evidence type="ECO:0008006" key="9">
    <source>
        <dbReference type="Google" id="ProtNLM"/>
    </source>
</evidence>
<gene>
    <name evidence="7" type="ORF">EHS25_007504</name>
</gene>
<dbReference type="EMBL" id="RSCD01000004">
    <property type="protein sequence ID" value="RSH93151.1"/>
    <property type="molecule type" value="Genomic_DNA"/>
</dbReference>
<reference evidence="7 8" key="1">
    <citation type="submission" date="2018-11" db="EMBL/GenBank/DDBJ databases">
        <title>Genome sequence of Saitozyma podzolica DSM 27192.</title>
        <authorList>
            <person name="Aliyu H."/>
            <person name="Gorte O."/>
            <person name="Ochsenreither K."/>
        </authorList>
    </citation>
    <scope>NUCLEOTIDE SEQUENCE [LARGE SCALE GENOMIC DNA]</scope>
    <source>
        <strain evidence="7 8">DSM 27192</strain>
    </source>
</reference>
<keyword evidence="3" id="KW-0175">Coiled coil</keyword>
<dbReference type="SMART" id="SM00212">
    <property type="entry name" value="UBCc"/>
    <property type="match status" value="1"/>
</dbReference>
<dbReference type="PANTHER" id="PTHR46116">
    <property type="entry name" value="(E3-INDEPENDENT) E2 UBIQUITIN-CONJUGATING ENZYME"/>
    <property type="match status" value="1"/>
</dbReference>
<feature type="compositionally biased region" description="Basic and acidic residues" evidence="4">
    <location>
        <begin position="973"/>
        <end position="990"/>
    </location>
</feature>
<feature type="region of interest" description="Disordered" evidence="4">
    <location>
        <begin position="899"/>
        <end position="927"/>
    </location>
</feature>
<dbReference type="SUPFAM" id="SSF54495">
    <property type="entry name" value="UBC-like"/>
    <property type="match status" value="1"/>
</dbReference>
<dbReference type="STRING" id="1890683.A0A427YPY4"/>
<dbReference type="SMART" id="SM00165">
    <property type="entry name" value="UBA"/>
    <property type="match status" value="1"/>
</dbReference>
<evidence type="ECO:0000259" key="5">
    <source>
        <dbReference type="PROSITE" id="PS50030"/>
    </source>
</evidence>
<dbReference type="SUPFAM" id="SSF46934">
    <property type="entry name" value="UBA-like"/>
    <property type="match status" value="1"/>
</dbReference>
<dbReference type="Proteomes" id="UP000279259">
    <property type="component" value="Unassembled WGS sequence"/>
</dbReference>
<evidence type="ECO:0000256" key="4">
    <source>
        <dbReference type="SAM" id="MobiDB-lite"/>
    </source>
</evidence>
<dbReference type="PROSITE" id="PS50030">
    <property type="entry name" value="UBA"/>
    <property type="match status" value="1"/>
</dbReference>
<evidence type="ECO:0000256" key="1">
    <source>
        <dbReference type="ARBA" id="ARBA00022679"/>
    </source>
</evidence>
<dbReference type="PANTHER" id="PTHR46116:SF15">
    <property type="entry name" value="(E3-INDEPENDENT) E2 UBIQUITIN-CONJUGATING ENZYME"/>
    <property type="match status" value="1"/>
</dbReference>
<dbReference type="Gene3D" id="3.10.110.10">
    <property type="entry name" value="Ubiquitin Conjugating Enzyme"/>
    <property type="match status" value="1"/>
</dbReference>
<evidence type="ECO:0000256" key="3">
    <source>
        <dbReference type="SAM" id="Coils"/>
    </source>
</evidence>
<dbReference type="InterPro" id="IPR009060">
    <property type="entry name" value="UBA-like_sf"/>
</dbReference>
<dbReference type="AlphaFoldDB" id="A0A427YPY4"/>
<keyword evidence="2" id="KW-0833">Ubl conjugation pathway</keyword>
<comment type="caution">
    <text evidence="7">The sequence shown here is derived from an EMBL/GenBank/DDBJ whole genome shotgun (WGS) entry which is preliminary data.</text>
</comment>
<keyword evidence="1" id="KW-0808">Transferase</keyword>
<evidence type="ECO:0000313" key="8">
    <source>
        <dbReference type="Proteomes" id="UP000279259"/>
    </source>
</evidence>
<feature type="compositionally biased region" description="Basic and acidic residues" evidence="4">
    <location>
        <begin position="918"/>
        <end position="927"/>
    </location>
</feature>
<accession>A0A427YPY4</accession>
<name>A0A427YPY4_9TREE</name>
<evidence type="ECO:0000256" key="2">
    <source>
        <dbReference type="ARBA" id="ARBA00022786"/>
    </source>
</evidence>
<evidence type="ECO:0000313" key="7">
    <source>
        <dbReference type="EMBL" id="RSH93151.1"/>
    </source>
</evidence>